<dbReference type="EMBL" id="HACA01022500">
    <property type="protein sequence ID" value="CDW39861.1"/>
    <property type="molecule type" value="Transcribed_RNA"/>
</dbReference>
<sequence>MMAILTSFLDGPFCGRPYPIDLIDIEIANANNEGASSYTQFISYWEKILSHADLQFSSMMPPRIVSKQEKIFKKKSWN</sequence>
<name>A0A0K2UQ55_LEPSM</name>
<accession>A0A0K2UQ55</accession>
<organism evidence="1">
    <name type="scientific">Lepeophtheirus salmonis</name>
    <name type="common">Salmon louse</name>
    <name type="synonym">Caligus salmonis</name>
    <dbReference type="NCBI Taxonomy" id="72036"/>
    <lineage>
        <taxon>Eukaryota</taxon>
        <taxon>Metazoa</taxon>
        <taxon>Ecdysozoa</taxon>
        <taxon>Arthropoda</taxon>
        <taxon>Crustacea</taxon>
        <taxon>Multicrustacea</taxon>
        <taxon>Hexanauplia</taxon>
        <taxon>Copepoda</taxon>
        <taxon>Siphonostomatoida</taxon>
        <taxon>Caligidae</taxon>
        <taxon>Lepeophtheirus</taxon>
    </lineage>
</organism>
<proteinExistence type="predicted"/>
<protein>
    <submittedName>
        <fullName evidence="1">Putative LOC100902024 [Metaseiulus occidentalis]</fullName>
    </submittedName>
</protein>
<reference evidence="1" key="1">
    <citation type="submission" date="2014-05" db="EMBL/GenBank/DDBJ databases">
        <authorList>
            <person name="Chronopoulou M."/>
        </authorList>
    </citation>
    <scope>NUCLEOTIDE SEQUENCE</scope>
    <source>
        <tissue evidence="1">Whole organism</tissue>
    </source>
</reference>
<evidence type="ECO:0000313" key="1">
    <source>
        <dbReference type="EMBL" id="CDW39861.1"/>
    </source>
</evidence>
<dbReference type="AlphaFoldDB" id="A0A0K2UQ55"/>